<dbReference type="PANTHER" id="PTHR11203">
    <property type="entry name" value="CLEAVAGE AND POLYADENYLATION SPECIFICITY FACTOR FAMILY MEMBER"/>
    <property type="match status" value="1"/>
</dbReference>
<dbReference type="InterPro" id="IPR011108">
    <property type="entry name" value="RMMBL"/>
</dbReference>
<dbReference type="AlphaFoldDB" id="A0A0B9H056"/>
<feature type="domain" description="Beta-Casp" evidence="3">
    <location>
        <begin position="254"/>
        <end position="381"/>
    </location>
</feature>
<organism evidence="4 5">
    <name type="scientific">Photobacterium gaetbulicola</name>
    <dbReference type="NCBI Taxonomy" id="1295392"/>
    <lineage>
        <taxon>Bacteria</taxon>
        <taxon>Pseudomonadati</taxon>
        <taxon>Pseudomonadota</taxon>
        <taxon>Gammaproteobacteria</taxon>
        <taxon>Vibrionales</taxon>
        <taxon>Vibrionaceae</taxon>
        <taxon>Photobacterium</taxon>
    </lineage>
</organism>
<dbReference type="InterPro" id="IPR036866">
    <property type="entry name" value="RibonucZ/Hydroxyglut_hydro"/>
</dbReference>
<reference evidence="4 5" key="1">
    <citation type="submission" date="2014-12" db="EMBL/GenBank/DDBJ databases">
        <title>Genome sequencing of Photobacterium gaetbulicola AD005a.</title>
        <authorList>
            <person name="Adrian T.G.S."/>
            <person name="Chan K.G."/>
        </authorList>
    </citation>
    <scope>NUCLEOTIDE SEQUENCE [LARGE SCALE GENOMIC DNA]</scope>
    <source>
        <strain evidence="4 5">AD005a</strain>
    </source>
</reference>
<dbReference type="Gene3D" id="3.40.50.10890">
    <property type="match status" value="1"/>
</dbReference>
<proteinExistence type="predicted"/>
<evidence type="ECO:0000313" key="4">
    <source>
        <dbReference type="EMBL" id="KHT62217.1"/>
    </source>
</evidence>
<evidence type="ECO:0000256" key="1">
    <source>
        <dbReference type="ARBA" id="ARBA00022801"/>
    </source>
</evidence>
<dbReference type="SMART" id="SM01027">
    <property type="entry name" value="Beta-Casp"/>
    <property type="match status" value="1"/>
</dbReference>
<dbReference type="Pfam" id="PF10996">
    <property type="entry name" value="Beta-Casp"/>
    <property type="match status" value="1"/>
</dbReference>
<feature type="domain" description="Metallo-beta-lactamase" evidence="2">
    <location>
        <begin position="14"/>
        <end position="220"/>
    </location>
</feature>
<evidence type="ECO:0000259" key="2">
    <source>
        <dbReference type="SMART" id="SM00849"/>
    </source>
</evidence>
<sequence>MATLAFLGATKQVTGSCYLIETGEYRLLLECGIRQGADQRDDEGEQPFKFDPRTIDSVIISHTHLDHSGMVPLLVNDGYDGPIYTTSATQDLLPIMYRDAASLILSDYERKNRRLLRAGKDPETPPYDMEDVEQALQLIVGIDYGIKQQVCPAIQLRFRDAGHVLGSAIVELWIETKESNRKLVFSGDLGNDCAPLLSDPEEITEADILLLESTYGERNHRPLSETLEEFKQVIETAANEGGNILIPSFAVGRTQDLIYWLGQLKREGSLDNHTVYIDSPMAIKVSDVYSRHQHLFNDDDPDFRQFIKHGWDNWLPGLVYTPTPEESMELNTINDGAIIIAGSGMCTGGRILHHLKHNLWLPNTHVVIVGYQAQGTLGRALVDGISQVKIYGEEISVKAKIHTLGGFSAHAGQDQLIRWANNFQPKHPQLFLIHGEPEAIEALQQRLSRQYQWDAYIPSLGEVITL</sequence>
<dbReference type="Pfam" id="PF07521">
    <property type="entry name" value="RMMBL"/>
    <property type="match status" value="1"/>
</dbReference>
<gene>
    <name evidence="4" type="ORF">RJ45_18860</name>
</gene>
<protein>
    <submittedName>
        <fullName evidence="4">Beta-lactamase</fullName>
    </submittedName>
</protein>
<dbReference type="PANTHER" id="PTHR11203:SF37">
    <property type="entry name" value="INTEGRATOR COMPLEX SUBUNIT 11"/>
    <property type="match status" value="1"/>
</dbReference>
<dbReference type="EMBL" id="JWLZ01000182">
    <property type="protein sequence ID" value="KHT62217.1"/>
    <property type="molecule type" value="Genomic_DNA"/>
</dbReference>
<dbReference type="SMART" id="SM00849">
    <property type="entry name" value="Lactamase_B"/>
    <property type="match status" value="1"/>
</dbReference>
<evidence type="ECO:0000313" key="5">
    <source>
        <dbReference type="Proteomes" id="UP000031278"/>
    </source>
</evidence>
<dbReference type="SUPFAM" id="SSF56281">
    <property type="entry name" value="Metallo-hydrolase/oxidoreductase"/>
    <property type="match status" value="1"/>
</dbReference>
<dbReference type="Pfam" id="PF00753">
    <property type="entry name" value="Lactamase_B"/>
    <property type="match status" value="1"/>
</dbReference>
<dbReference type="Gene3D" id="3.60.15.10">
    <property type="entry name" value="Ribonuclease Z/Hydroxyacylglutathione hydrolase-like"/>
    <property type="match status" value="1"/>
</dbReference>
<evidence type="ECO:0000259" key="3">
    <source>
        <dbReference type="SMART" id="SM01027"/>
    </source>
</evidence>
<dbReference type="InterPro" id="IPR001279">
    <property type="entry name" value="Metallo-B-lactamas"/>
</dbReference>
<name>A0A0B9H056_9GAMM</name>
<keyword evidence="1" id="KW-0378">Hydrolase</keyword>
<dbReference type="RefSeq" id="WP_039465934.1">
    <property type="nucleotide sequence ID" value="NZ_JWLZ01000182.1"/>
</dbReference>
<dbReference type="GO" id="GO:0016787">
    <property type="term" value="F:hydrolase activity"/>
    <property type="evidence" value="ECO:0007669"/>
    <property type="project" value="UniProtKB-KW"/>
</dbReference>
<dbReference type="CDD" id="cd16295">
    <property type="entry name" value="TTHA0252-CPSF-like_MBL-fold"/>
    <property type="match status" value="1"/>
</dbReference>
<dbReference type="Proteomes" id="UP000031278">
    <property type="component" value="Unassembled WGS sequence"/>
</dbReference>
<comment type="caution">
    <text evidence="4">The sequence shown here is derived from an EMBL/GenBank/DDBJ whole genome shotgun (WGS) entry which is preliminary data.</text>
</comment>
<dbReference type="GO" id="GO:0004521">
    <property type="term" value="F:RNA endonuclease activity"/>
    <property type="evidence" value="ECO:0007669"/>
    <property type="project" value="TreeGrafter"/>
</dbReference>
<dbReference type="InterPro" id="IPR022712">
    <property type="entry name" value="Beta_Casp"/>
</dbReference>
<dbReference type="InterPro" id="IPR050698">
    <property type="entry name" value="MBL"/>
</dbReference>
<accession>A0A0B9H056</accession>